<dbReference type="EMBL" id="PNBA02000769">
    <property type="protein sequence ID" value="KAG6383032.1"/>
    <property type="molecule type" value="Genomic_DNA"/>
</dbReference>
<gene>
    <name evidence="1" type="ORF">SASPL_157235</name>
</gene>
<reference evidence="1" key="1">
    <citation type="submission" date="2018-01" db="EMBL/GenBank/DDBJ databases">
        <authorList>
            <person name="Mao J.F."/>
        </authorList>
    </citation>
    <scope>NUCLEOTIDE SEQUENCE</scope>
    <source>
        <strain evidence="1">Huo1</strain>
        <tissue evidence="1">Leaf</tissue>
    </source>
</reference>
<dbReference type="Proteomes" id="UP000298416">
    <property type="component" value="Unassembled WGS sequence"/>
</dbReference>
<evidence type="ECO:0000313" key="1">
    <source>
        <dbReference type="EMBL" id="KAG6383032.1"/>
    </source>
</evidence>
<name>A0A8X8VVA8_SALSN</name>
<proteinExistence type="predicted"/>
<reference evidence="1" key="2">
    <citation type="submission" date="2020-08" db="EMBL/GenBank/DDBJ databases">
        <title>Plant Genome Project.</title>
        <authorList>
            <person name="Zhang R.-G."/>
        </authorList>
    </citation>
    <scope>NUCLEOTIDE SEQUENCE</scope>
    <source>
        <strain evidence="1">Huo1</strain>
        <tissue evidence="1">Leaf</tissue>
    </source>
</reference>
<comment type="caution">
    <text evidence="1">The sequence shown here is derived from an EMBL/GenBank/DDBJ whole genome shotgun (WGS) entry which is preliminary data.</text>
</comment>
<dbReference type="AlphaFoldDB" id="A0A8X8VVA8"/>
<protein>
    <submittedName>
        <fullName evidence="1">Uncharacterized protein</fullName>
    </submittedName>
</protein>
<evidence type="ECO:0000313" key="2">
    <source>
        <dbReference type="Proteomes" id="UP000298416"/>
    </source>
</evidence>
<sequence>MASTGGPDRVPMCQHCGRPHHGECRKLLGRASYMDLRIITIESVRGDKYLLGLDQHQGHNEVVELEGVFVAARGQRPVSEPIQKPTSRAPSCAYSMRTREDSDAPDVILVDCGKKRIILYALDGHEVIVVGERSDYLDNVISATTACKLVGKGCEAYLAFILDT</sequence>
<accession>A0A8X8VVA8</accession>
<organism evidence="1">
    <name type="scientific">Salvia splendens</name>
    <name type="common">Scarlet sage</name>
    <dbReference type="NCBI Taxonomy" id="180675"/>
    <lineage>
        <taxon>Eukaryota</taxon>
        <taxon>Viridiplantae</taxon>
        <taxon>Streptophyta</taxon>
        <taxon>Embryophyta</taxon>
        <taxon>Tracheophyta</taxon>
        <taxon>Spermatophyta</taxon>
        <taxon>Magnoliopsida</taxon>
        <taxon>eudicotyledons</taxon>
        <taxon>Gunneridae</taxon>
        <taxon>Pentapetalae</taxon>
        <taxon>asterids</taxon>
        <taxon>lamiids</taxon>
        <taxon>Lamiales</taxon>
        <taxon>Lamiaceae</taxon>
        <taxon>Nepetoideae</taxon>
        <taxon>Mentheae</taxon>
        <taxon>Salviinae</taxon>
        <taxon>Salvia</taxon>
        <taxon>Salvia subgen. Calosphace</taxon>
        <taxon>core Calosphace</taxon>
    </lineage>
</organism>
<keyword evidence="2" id="KW-1185">Reference proteome</keyword>